<evidence type="ECO:0000256" key="2">
    <source>
        <dbReference type="PIRSR" id="PIRSR634015-3"/>
    </source>
</evidence>
<evidence type="ECO:0000256" key="1">
    <source>
        <dbReference type="PIRSR" id="PIRSR634015-1"/>
    </source>
</evidence>
<dbReference type="InterPro" id="IPR027268">
    <property type="entry name" value="Peptidase_M4/M1_CTD_sf"/>
</dbReference>
<feature type="binding site" evidence="2">
    <location>
        <position position="350"/>
    </location>
    <ligand>
        <name>Zn(2+)</name>
        <dbReference type="ChEBI" id="CHEBI:29105"/>
        <note>catalytic</note>
    </ligand>
</feature>
<feature type="active site" description="Proton donor" evidence="1">
    <location>
        <position position="415"/>
    </location>
</feature>
<dbReference type="GO" id="GO:0008270">
    <property type="term" value="F:zinc ion binding"/>
    <property type="evidence" value="ECO:0007669"/>
    <property type="project" value="InterPro"/>
</dbReference>
<proteinExistence type="predicted"/>
<dbReference type="InterPro" id="IPR034015">
    <property type="entry name" value="M1_LTA4H"/>
</dbReference>
<comment type="cofactor">
    <cofactor evidence="2">
        <name>Zn(2+)</name>
        <dbReference type="ChEBI" id="CHEBI:29105"/>
    </cofactor>
    <text evidence="2">Binds 1 zinc ion per subunit.</text>
</comment>
<reference evidence="5" key="1">
    <citation type="submission" date="2020-10" db="EMBL/GenBank/DDBJ databases">
        <authorList>
            <person name="Gilroy R."/>
        </authorList>
    </citation>
    <scope>NUCLEOTIDE SEQUENCE</scope>
    <source>
        <strain evidence="5">ChiHjej12B11-7776</strain>
    </source>
</reference>
<dbReference type="EMBL" id="DVOC01000040">
    <property type="protein sequence ID" value="HIU90817.1"/>
    <property type="molecule type" value="Genomic_DNA"/>
</dbReference>
<dbReference type="Pfam" id="PF01433">
    <property type="entry name" value="Peptidase_M1"/>
    <property type="match status" value="1"/>
</dbReference>
<sequence>MKKLLCCLAAALALLLLAGCAPSVVEKASKDCDQYVIVCSYDEETHTLSAVQTVTAENRSGKDVDSVKFHIYANQYREGANPVVPASYKSVAYPNGDSWGEIVVDGAKVEGEAVPFTIEGQDFDVLSLPAQWRQGKKVTAEITYTVTLANVRHRLGWTQNTVNLGNFFPVLCAFTAEGQDCTPYYNVGDPFVSDVANFDVTLSVNDKYVVAASGALAEASQLDEGVKYRYTAQAVRDFALVMSDKYKKLSKNVGEVTVSYYYFADSDAETTLDRACGALAYFSEKIAPYPYAHYSVCETEFCYGGMEYPCLSMVSSGGKYYADAVIHETAHQWFYGVVGNDQIRNPWMDEGLAEFLTCLYMDYAQITPLSQSVLNNVKTYTTYVDVLNNYYHDVDTTFRSLDKFANDNEYVVMTYVKGSLLFNTLYETLGERKFFAALSDYYDKCAMTVATPQQMTDSFCKVGGKETASIFHSYAQGKEIIGQVTD</sequence>
<dbReference type="PANTHER" id="PTHR45726:SF3">
    <property type="entry name" value="LEUKOTRIENE A-4 HYDROLASE"/>
    <property type="match status" value="1"/>
</dbReference>
<feature type="signal peptide" evidence="3">
    <location>
        <begin position="1"/>
        <end position="23"/>
    </location>
</feature>
<feature type="domain" description="Peptidase M1 membrane alanine aminopeptidase" evidence="4">
    <location>
        <begin position="273"/>
        <end position="474"/>
    </location>
</feature>
<dbReference type="Proteomes" id="UP000886852">
    <property type="component" value="Unassembled WGS sequence"/>
</dbReference>
<comment type="caution">
    <text evidence="5">The sequence shown here is derived from an EMBL/GenBank/DDBJ whole genome shotgun (WGS) entry which is preliminary data.</text>
</comment>
<dbReference type="GO" id="GO:0008237">
    <property type="term" value="F:metallopeptidase activity"/>
    <property type="evidence" value="ECO:0007669"/>
    <property type="project" value="InterPro"/>
</dbReference>
<dbReference type="InterPro" id="IPR014782">
    <property type="entry name" value="Peptidase_M1_dom"/>
</dbReference>
<dbReference type="PANTHER" id="PTHR45726">
    <property type="entry name" value="LEUKOTRIENE A-4 HYDROLASE"/>
    <property type="match status" value="1"/>
</dbReference>
<keyword evidence="2" id="KW-0479">Metal-binding</keyword>
<evidence type="ECO:0000256" key="3">
    <source>
        <dbReference type="SAM" id="SignalP"/>
    </source>
</evidence>
<dbReference type="SUPFAM" id="SSF55486">
    <property type="entry name" value="Metalloproteases ('zincins'), catalytic domain"/>
    <property type="match status" value="1"/>
</dbReference>
<feature type="active site" description="Proton acceptor" evidence="1">
    <location>
        <position position="328"/>
    </location>
</feature>
<gene>
    <name evidence="5" type="ORF">IAC72_02210</name>
</gene>
<evidence type="ECO:0000313" key="6">
    <source>
        <dbReference type="Proteomes" id="UP000886852"/>
    </source>
</evidence>
<feature type="binding site" evidence="2">
    <location>
        <position position="327"/>
    </location>
    <ligand>
        <name>Zn(2+)</name>
        <dbReference type="ChEBI" id="CHEBI:29105"/>
        <note>catalytic</note>
    </ligand>
</feature>
<accession>A0A9D1MX72</accession>
<feature type="binding site" evidence="2">
    <location>
        <position position="331"/>
    </location>
    <ligand>
        <name>Zn(2+)</name>
        <dbReference type="ChEBI" id="CHEBI:29105"/>
        <note>catalytic</note>
    </ligand>
</feature>
<dbReference type="PROSITE" id="PS51257">
    <property type="entry name" value="PROKAR_LIPOPROTEIN"/>
    <property type="match status" value="1"/>
</dbReference>
<evidence type="ECO:0000313" key="5">
    <source>
        <dbReference type="EMBL" id="HIU90817.1"/>
    </source>
</evidence>
<organism evidence="5 6">
    <name type="scientific">Candidatus Fimimonas merdipullorum</name>
    <dbReference type="NCBI Taxonomy" id="2840822"/>
    <lineage>
        <taxon>Bacteria</taxon>
        <taxon>Pseudomonadati</taxon>
        <taxon>Myxococcota</taxon>
        <taxon>Myxococcia</taxon>
        <taxon>Myxococcales</taxon>
        <taxon>Cystobacterineae</taxon>
        <taxon>Myxococcaceae</taxon>
        <taxon>Myxococcaceae incertae sedis</taxon>
        <taxon>Candidatus Fimimonas</taxon>
    </lineage>
</organism>
<dbReference type="CDD" id="cd09604">
    <property type="entry name" value="M1_APN_like"/>
    <property type="match status" value="1"/>
</dbReference>
<keyword evidence="3" id="KW-0732">Signal</keyword>
<reference evidence="5" key="2">
    <citation type="journal article" date="2021" name="PeerJ">
        <title>Extensive microbial diversity within the chicken gut microbiome revealed by metagenomics and culture.</title>
        <authorList>
            <person name="Gilroy R."/>
            <person name="Ravi A."/>
            <person name="Getino M."/>
            <person name="Pursley I."/>
            <person name="Horton D.L."/>
            <person name="Alikhan N.F."/>
            <person name="Baker D."/>
            <person name="Gharbi K."/>
            <person name="Hall N."/>
            <person name="Watson M."/>
            <person name="Adriaenssens E.M."/>
            <person name="Foster-Nyarko E."/>
            <person name="Jarju S."/>
            <person name="Secka A."/>
            <person name="Antonio M."/>
            <person name="Oren A."/>
            <person name="Chaudhuri R.R."/>
            <person name="La Ragione R."/>
            <person name="Hildebrand F."/>
            <person name="Pallen M.J."/>
        </authorList>
    </citation>
    <scope>NUCLEOTIDE SEQUENCE</scope>
    <source>
        <strain evidence="5">ChiHjej12B11-7776</strain>
    </source>
</reference>
<dbReference type="AlphaFoldDB" id="A0A9D1MX72"/>
<keyword evidence="2" id="KW-0862">Zinc</keyword>
<feature type="chain" id="PRO_5039271470" evidence="3">
    <location>
        <begin position="24"/>
        <end position="486"/>
    </location>
</feature>
<protein>
    <submittedName>
        <fullName evidence="5">M1 family metallopeptidase</fullName>
    </submittedName>
</protein>
<dbReference type="Gene3D" id="1.10.390.10">
    <property type="entry name" value="Neutral Protease Domain 2"/>
    <property type="match status" value="1"/>
</dbReference>
<name>A0A9D1MX72_9BACT</name>
<evidence type="ECO:0000259" key="4">
    <source>
        <dbReference type="Pfam" id="PF01433"/>
    </source>
</evidence>